<reference evidence="1 2" key="1">
    <citation type="submission" date="2019-06" db="EMBL/GenBank/DDBJ databases">
        <title>Draft genomes of female and male turbot (Scophthalmus maximus).</title>
        <authorList>
            <person name="Xu H."/>
            <person name="Xu X.-W."/>
            <person name="Shao C."/>
            <person name="Chen S."/>
        </authorList>
    </citation>
    <scope>NUCLEOTIDE SEQUENCE [LARGE SCALE GENOMIC DNA]</scope>
    <source>
        <strain evidence="1">Ysfricsl-2016a</strain>
        <tissue evidence="1">Blood</tissue>
    </source>
</reference>
<proteinExistence type="predicted"/>
<dbReference type="Proteomes" id="UP000438429">
    <property type="component" value="Unassembled WGS sequence"/>
</dbReference>
<name>A0A6A4TUK3_SCOMX</name>
<organism evidence="1 2">
    <name type="scientific">Scophthalmus maximus</name>
    <name type="common">Turbot</name>
    <name type="synonym">Psetta maxima</name>
    <dbReference type="NCBI Taxonomy" id="52904"/>
    <lineage>
        <taxon>Eukaryota</taxon>
        <taxon>Metazoa</taxon>
        <taxon>Chordata</taxon>
        <taxon>Craniata</taxon>
        <taxon>Vertebrata</taxon>
        <taxon>Euteleostomi</taxon>
        <taxon>Actinopterygii</taxon>
        <taxon>Neopterygii</taxon>
        <taxon>Teleostei</taxon>
        <taxon>Neoteleostei</taxon>
        <taxon>Acanthomorphata</taxon>
        <taxon>Carangaria</taxon>
        <taxon>Pleuronectiformes</taxon>
        <taxon>Pleuronectoidei</taxon>
        <taxon>Scophthalmidae</taxon>
        <taxon>Scophthalmus</taxon>
    </lineage>
</organism>
<protein>
    <submittedName>
        <fullName evidence="1">Uncharacterized protein</fullName>
    </submittedName>
</protein>
<comment type="caution">
    <text evidence="1">The sequence shown here is derived from an EMBL/GenBank/DDBJ whole genome shotgun (WGS) entry which is preliminary data.</text>
</comment>
<gene>
    <name evidence="1" type="ORF">F2P81_002211</name>
</gene>
<evidence type="ECO:0000313" key="2">
    <source>
        <dbReference type="Proteomes" id="UP000438429"/>
    </source>
</evidence>
<dbReference type="AlphaFoldDB" id="A0A6A4TUK3"/>
<sequence length="117" mass="12982">MRFSGTANTAGPHLVCREEKKERKKVHLRSSVKQRSTTAKWVRADGLVLRIIRTPCSPSLASPKMCCSNVFVGTEECVQLPPADSIGTIRRGLTEKGGHQSKSMWNGWHSMIYSSLP</sequence>
<evidence type="ECO:0000313" key="1">
    <source>
        <dbReference type="EMBL" id="KAF0045682.1"/>
    </source>
</evidence>
<accession>A0A6A4TUK3</accession>
<dbReference type="EMBL" id="VEVO01000002">
    <property type="protein sequence ID" value="KAF0045682.1"/>
    <property type="molecule type" value="Genomic_DNA"/>
</dbReference>